<evidence type="ECO:0000313" key="2">
    <source>
        <dbReference type="EMBL" id="SHI75910.1"/>
    </source>
</evidence>
<dbReference type="AlphaFoldDB" id="A0A1M6DS07"/>
<dbReference type="InterPro" id="IPR000653">
    <property type="entry name" value="DegT/StrS_aminotransferase"/>
</dbReference>
<keyword evidence="2" id="KW-0032">Aminotransferase</keyword>
<dbReference type="GO" id="GO:0008483">
    <property type="term" value="F:transaminase activity"/>
    <property type="evidence" value="ECO:0007669"/>
    <property type="project" value="UniProtKB-KW"/>
</dbReference>
<protein>
    <submittedName>
        <fullName evidence="2">DegT/DnrJ/EryC1/StrS aminotransferase family protein</fullName>
    </submittedName>
</protein>
<comment type="similarity">
    <text evidence="1">Belongs to the DegT/DnrJ/EryC1 family.</text>
</comment>
<dbReference type="SUPFAM" id="SSF53383">
    <property type="entry name" value="PLP-dependent transferases"/>
    <property type="match status" value="1"/>
</dbReference>
<evidence type="ECO:0000313" key="3">
    <source>
        <dbReference type="Proteomes" id="UP000184171"/>
    </source>
</evidence>
<dbReference type="InterPro" id="IPR015421">
    <property type="entry name" value="PyrdxlP-dep_Trfase_major"/>
</dbReference>
<keyword evidence="1" id="KW-0663">Pyridoxal phosphate</keyword>
<sequence>MGLWGYSGRHMSGKINKIPILLSEAINEEFSGTLEFQVASDPLGGLDPESIHWGPNGRWLIQSILAHLQLERRDEVAIITTSDQTYVSTCLSVSVFNFCKVSRLVTPATSIVIVVHEFGYVLENIAGKIKQWREQGKVVVEDCAHLFGVRTAEGTVGQWGDYAVYSLPKIIPAEAGGMLLAHKDISFPEMTVEQEEMAQKGKDAAGKYLGYFSFFNEERLVRSALIKETLRGQRFFDPSSIAVPFFQGIVTSQKREIIKAIGEVEWGATLRQDLLYFPTNPVVVLSRYENALRRVSALLGQS</sequence>
<evidence type="ECO:0000256" key="1">
    <source>
        <dbReference type="RuleBase" id="RU004508"/>
    </source>
</evidence>
<dbReference type="STRING" id="1122189.SAMN02745165_00784"/>
<organism evidence="2 3">
    <name type="scientific">Malonomonas rubra DSM 5091</name>
    <dbReference type="NCBI Taxonomy" id="1122189"/>
    <lineage>
        <taxon>Bacteria</taxon>
        <taxon>Pseudomonadati</taxon>
        <taxon>Thermodesulfobacteriota</taxon>
        <taxon>Desulfuromonadia</taxon>
        <taxon>Desulfuromonadales</taxon>
        <taxon>Geopsychrobacteraceae</taxon>
        <taxon>Malonomonas</taxon>
    </lineage>
</organism>
<gene>
    <name evidence="2" type="ORF">SAMN02745165_00784</name>
</gene>
<dbReference type="InterPro" id="IPR015424">
    <property type="entry name" value="PyrdxlP-dep_Trfase"/>
</dbReference>
<proteinExistence type="inferred from homology"/>
<dbReference type="EMBL" id="FQZT01000002">
    <property type="protein sequence ID" value="SHI75910.1"/>
    <property type="molecule type" value="Genomic_DNA"/>
</dbReference>
<dbReference type="Pfam" id="PF01041">
    <property type="entry name" value="DegT_DnrJ_EryC1"/>
    <property type="match status" value="1"/>
</dbReference>
<reference evidence="2 3" key="1">
    <citation type="submission" date="2016-11" db="EMBL/GenBank/DDBJ databases">
        <authorList>
            <person name="Jaros S."/>
            <person name="Januszkiewicz K."/>
            <person name="Wedrychowicz H."/>
        </authorList>
    </citation>
    <scope>NUCLEOTIDE SEQUENCE [LARGE SCALE GENOMIC DNA]</scope>
    <source>
        <strain evidence="2 3">DSM 5091</strain>
    </source>
</reference>
<name>A0A1M6DS07_MALRU</name>
<keyword evidence="2" id="KW-0808">Transferase</keyword>
<keyword evidence="3" id="KW-1185">Reference proteome</keyword>
<dbReference type="Gene3D" id="3.40.640.10">
    <property type="entry name" value="Type I PLP-dependent aspartate aminotransferase-like (Major domain)"/>
    <property type="match status" value="1"/>
</dbReference>
<accession>A0A1M6DS07</accession>
<dbReference type="Proteomes" id="UP000184171">
    <property type="component" value="Unassembled WGS sequence"/>
</dbReference>